<organism evidence="6 7">
    <name type="scientific">Nocardioides panzhihuensis</name>
    <dbReference type="NCBI Taxonomy" id="860243"/>
    <lineage>
        <taxon>Bacteria</taxon>
        <taxon>Bacillati</taxon>
        <taxon>Actinomycetota</taxon>
        <taxon>Actinomycetes</taxon>
        <taxon>Propionibacteriales</taxon>
        <taxon>Nocardioidaceae</taxon>
        <taxon>Nocardioides</taxon>
    </lineage>
</organism>
<accession>A0A7Z0DR45</accession>
<reference evidence="6 7" key="1">
    <citation type="submission" date="2020-07" db="EMBL/GenBank/DDBJ databases">
        <title>Sequencing the genomes of 1000 actinobacteria strains.</title>
        <authorList>
            <person name="Klenk H.-P."/>
        </authorList>
    </citation>
    <scope>NUCLEOTIDE SEQUENCE [LARGE SCALE GENOMIC DNA]</scope>
    <source>
        <strain evidence="6 7">DSM 26487</strain>
    </source>
</reference>
<evidence type="ECO:0000256" key="2">
    <source>
        <dbReference type="ARBA" id="ARBA00023125"/>
    </source>
</evidence>
<keyword evidence="3" id="KW-0804">Transcription</keyword>
<evidence type="ECO:0000256" key="4">
    <source>
        <dbReference type="PROSITE-ProRule" id="PRU00335"/>
    </source>
</evidence>
<proteinExistence type="predicted"/>
<dbReference type="Pfam" id="PF16925">
    <property type="entry name" value="TetR_C_13"/>
    <property type="match status" value="1"/>
</dbReference>
<dbReference type="InterPro" id="IPR009057">
    <property type="entry name" value="Homeodomain-like_sf"/>
</dbReference>
<dbReference type="PRINTS" id="PR00455">
    <property type="entry name" value="HTHTETR"/>
</dbReference>
<keyword evidence="7" id="KW-1185">Reference proteome</keyword>
<evidence type="ECO:0000256" key="1">
    <source>
        <dbReference type="ARBA" id="ARBA00023015"/>
    </source>
</evidence>
<dbReference type="Pfam" id="PF00440">
    <property type="entry name" value="TetR_N"/>
    <property type="match status" value="1"/>
</dbReference>
<evidence type="ECO:0000313" key="7">
    <source>
        <dbReference type="Proteomes" id="UP000564496"/>
    </source>
</evidence>
<keyword evidence="1" id="KW-0805">Transcription regulation</keyword>
<dbReference type="PANTHER" id="PTHR47506">
    <property type="entry name" value="TRANSCRIPTIONAL REGULATORY PROTEIN"/>
    <property type="match status" value="1"/>
</dbReference>
<dbReference type="PANTHER" id="PTHR47506:SF1">
    <property type="entry name" value="HTH-TYPE TRANSCRIPTIONAL REGULATOR YJDC"/>
    <property type="match status" value="1"/>
</dbReference>
<name>A0A7Z0DR45_9ACTN</name>
<evidence type="ECO:0000259" key="5">
    <source>
        <dbReference type="PROSITE" id="PS50977"/>
    </source>
</evidence>
<keyword evidence="2 4" id="KW-0238">DNA-binding</keyword>
<sequence>MENTPTVREGGRGARERILAAAEELFYGQGVNATGMAELAASAHVSKRTLYQQFATKDELIEACLRRFQDEEVLGNELALKRTDLTPRERLLALFAAPAPGFPLRGCLFSNTAVEIADTTHPVREFVADHKRRFAEQVVDIARQAGASDPEALAGQLSVLFDGASARAAVLSSAAPYEQARAAAEVLIEHAVVGE</sequence>
<dbReference type="Proteomes" id="UP000564496">
    <property type="component" value="Unassembled WGS sequence"/>
</dbReference>
<dbReference type="RefSeq" id="WP_179660112.1">
    <property type="nucleotide sequence ID" value="NZ_JACBZR010000001.1"/>
</dbReference>
<dbReference type="InterPro" id="IPR036271">
    <property type="entry name" value="Tet_transcr_reg_TetR-rel_C_sf"/>
</dbReference>
<evidence type="ECO:0000256" key="3">
    <source>
        <dbReference type="ARBA" id="ARBA00023163"/>
    </source>
</evidence>
<dbReference type="AlphaFoldDB" id="A0A7Z0DR45"/>
<dbReference type="InterPro" id="IPR001647">
    <property type="entry name" value="HTH_TetR"/>
</dbReference>
<gene>
    <name evidence="6" type="ORF">BJ988_004505</name>
</gene>
<dbReference type="SUPFAM" id="SSF46689">
    <property type="entry name" value="Homeodomain-like"/>
    <property type="match status" value="1"/>
</dbReference>
<dbReference type="PROSITE" id="PS50977">
    <property type="entry name" value="HTH_TETR_2"/>
    <property type="match status" value="1"/>
</dbReference>
<dbReference type="GO" id="GO:0003677">
    <property type="term" value="F:DNA binding"/>
    <property type="evidence" value="ECO:0007669"/>
    <property type="project" value="UniProtKB-UniRule"/>
</dbReference>
<dbReference type="SUPFAM" id="SSF48498">
    <property type="entry name" value="Tetracyclin repressor-like, C-terminal domain"/>
    <property type="match status" value="1"/>
</dbReference>
<evidence type="ECO:0000313" key="6">
    <source>
        <dbReference type="EMBL" id="NYI79857.1"/>
    </source>
</evidence>
<feature type="DNA-binding region" description="H-T-H motif" evidence="4">
    <location>
        <begin position="35"/>
        <end position="54"/>
    </location>
</feature>
<dbReference type="InterPro" id="IPR011075">
    <property type="entry name" value="TetR_C"/>
</dbReference>
<comment type="caution">
    <text evidence="6">The sequence shown here is derived from an EMBL/GenBank/DDBJ whole genome shotgun (WGS) entry which is preliminary data.</text>
</comment>
<feature type="domain" description="HTH tetR-type" evidence="5">
    <location>
        <begin position="12"/>
        <end position="72"/>
    </location>
</feature>
<dbReference type="EMBL" id="JACBZR010000001">
    <property type="protein sequence ID" value="NYI79857.1"/>
    <property type="molecule type" value="Genomic_DNA"/>
</dbReference>
<protein>
    <submittedName>
        <fullName evidence="6">AcrR family transcriptional regulator</fullName>
    </submittedName>
</protein>
<dbReference type="Gene3D" id="1.10.357.10">
    <property type="entry name" value="Tetracycline Repressor, domain 2"/>
    <property type="match status" value="1"/>
</dbReference>